<dbReference type="SUPFAM" id="SSF46785">
    <property type="entry name" value="Winged helix' DNA-binding domain"/>
    <property type="match status" value="1"/>
</dbReference>
<dbReference type="PANTHER" id="PTHR24567">
    <property type="entry name" value="CRP FAMILY TRANSCRIPTIONAL REGULATORY PROTEIN"/>
    <property type="match status" value="1"/>
</dbReference>
<dbReference type="AlphaFoldDB" id="A0A1N7SLG0"/>
<dbReference type="InterPro" id="IPR000595">
    <property type="entry name" value="cNMP-bd_dom"/>
</dbReference>
<name>A0A1N7SLG0_9BURK</name>
<dbReference type="InterPro" id="IPR050397">
    <property type="entry name" value="Env_Response_Regulators"/>
</dbReference>
<protein>
    <submittedName>
        <fullName evidence="6">Transcriptional regulator, Crp/Fnr family</fullName>
    </submittedName>
</protein>
<evidence type="ECO:0000256" key="1">
    <source>
        <dbReference type="ARBA" id="ARBA00023015"/>
    </source>
</evidence>
<proteinExistence type="predicted"/>
<evidence type="ECO:0000256" key="3">
    <source>
        <dbReference type="ARBA" id="ARBA00023163"/>
    </source>
</evidence>
<dbReference type="InterPro" id="IPR014710">
    <property type="entry name" value="RmlC-like_jellyroll"/>
</dbReference>
<dbReference type="InterPro" id="IPR036390">
    <property type="entry name" value="WH_DNA-bd_sf"/>
</dbReference>
<dbReference type="Gene3D" id="2.60.120.10">
    <property type="entry name" value="Jelly Rolls"/>
    <property type="match status" value="1"/>
</dbReference>
<dbReference type="PROSITE" id="PS51063">
    <property type="entry name" value="HTH_CRP_2"/>
    <property type="match status" value="1"/>
</dbReference>
<evidence type="ECO:0000256" key="2">
    <source>
        <dbReference type="ARBA" id="ARBA00023125"/>
    </source>
</evidence>
<evidence type="ECO:0000259" key="4">
    <source>
        <dbReference type="PROSITE" id="PS50042"/>
    </source>
</evidence>
<dbReference type="Pfam" id="PF00027">
    <property type="entry name" value="cNMP_binding"/>
    <property type="match status" value="1"/>
</dbReference>
<dbReference type="Proteomes" id="UP000195569">
    <property type="component" value="Unassembled WGS sequence"/>
</dbReference>
<keyword evidence="3" id="KW-0804">Transcription</keyword>
<dbReference type="CDD" id="cd00038">
    <property type="entry name" value="CAP_ED"/>
    <property type="match status" value="1"/>
</dbReference>
<dbReference type="Gene3D" id="1.10.10.10">
    <property type="entry name" value="Winged helix-like DNA-binding domain superfamily/Winged helix DNA-binding domain"/>
    <property type="match status" value="1"/>
</dbReference>
<dbReference type="GO" id="GO:0005829">
    <property type="term" value="C:cytosol"/>
    <property type="evidence" value="ECO:0007669"/>
    <property type="project" value="TreeGrafter"/>
</dbReference>
<dbReference type="PROSITE" id="PS00888">
    <property type="entry name" value="CNMP_BINDING_1"/>
    <property type="match status" value="1"/>
</dbReference>
<dbReference type="SMART" id="SM00419">
    <property type="entry name" value="HTH_CRP"/>
    <property type="match status" value="1"/>
</dbReference>
<dbReference type="PROSITE" id="PS50042">
    <property type="entry name" value="CNMP_BINDING_3"/>
    <property type="match status" value="1"/>
</dbReference>
<keyword evidence="2" id="KW-0238">DNA-binding</keyword>
<evidence type="ECO:0000313" key="7">
    <source>
        <dbReference type="Proteomes" id="UP000195569"/>
    </source>
</evidence>
<organism evidence="6 7">
    <name type="scientific">Paraburkholderia piptadeniae</name>
    <dbReference type="NCBI Taxonomy" id="1701573"/>
    <lineage>
        <taxon>Bacteria</taxon>
        <taxon>Pseudomonadati</taxon>
        <taxon>Pseudomonadota</taxon>
        <taxon>Betaproteobacteria</taxon>
        <taxon>Burkholderiales</taxon>
        <taxon>Burkholderiaceae</taxon>
        <taxon>Paraburkholderia</taxon>
    </lineage>
</organism>
<gene>
    <name evidence="6" type="ORF">BN2476_630077</name>
</gene>
<reference evidence="6" key="1">
    <citation type="submission" date="2016-12" db="EMBL/GenBank/DDBJ databases">
        <authorList>
            <person name="Moulin L."/>
        </authorList>
    </citation>
    <scope>NUCLEOTIDE SEQUENCE [LARGE SCALE GENOMIC DNA]</scope>
    <source>
        <strain evidence="6">STM 7183</strain>
    </source>
</reference>
<keyword evidence="7" id="KW-1185">Reference proteome</keyword>
<dbReference type="SUPFAM" id="SSF51206">
    <property type="entry name" value="cAMP-binding domain-like"/>
    <property type="match status" value="1"/>
</dbReference>
<dbReference type="InterPro" id="IPR018488">
    <property type="entry name" value="cNMP-bd_CS"/>
</dbReference>
<comment type="caution">
    <text evidence="6">The sequence shown here is derived from an EMBL/GenBank/DDBJ whole genome shotgun (WGS) entry which is preliminary data.</text>
</comment>
<dbReference type="InterPro" id="IPR036388">
    <property type="entry name" value="WH-like_DNA-bd_sf"/>
</dbReference>
<dbReference type="OrthoDB" id="8565101at2"/>
<dbReference type="GO" id="GO:0003700">
    <property type="term" value="F:DNA-binding transcription factor activity"/>
    <property type="evidence" value="ECO:0007669"/>
    <property type="project" value="TreeGrafter"/>
</dbReference>
<dbReference type="InterPro" id="IPR012318">
    <property type="entry name" value="HTH_CRP"/>
</dbReference>
<dbReference type="RefSeq" id="WP_087737908.1">
    <property type="nucleotide sequence ID" value="NZ_CYGY02000063.1"/>
</dbReference>
<dbReference type="InterPro" id="IPR018490">
    <property type="entry name" value="cNMP-bd_dom_sf"/>
</dbReference>
<dbReference type="Pfam" id="PF13545">
    <property type="entry name" value="HTH_Crp_2"/>
    <property type="match status" value="1"/>
</dbReference>
<dbReference type="EMBL" id="CYGY02000063">
    <property type="protein sequence ID" value="SIT48255.1"/>
    <property type="molecule type" value="Genomic_DNA"/>
</dbReference>
<feature type="domain" description="Cyclic nucleotide-binding" evidence="4">
    <location>
        <begin position="23"/>
        <end position="143"/>
    </location>
</feature>
<evidence type="ECO:0000259" key="5">
    <source>
        <dbReference type="PROSITE" id="PS51063"/>
    </source>
</evidence>
<dbReference type="PANTHER" id="PTHR24567:SF68">
    <property type="entry name" value="DNA-BINDING TRANSCRIPTIONAL DUAL REGULATOR CRP"/>
    <property type="match status" value="1"/>
</dbReference>
<dbReference type="GO" id="GO:0003677">
    <property type="term" value="F:DNA binding"/>
    <property type="evidence" value="ECO:0007669"/>
    <property type="project" value="UniProtKB-KW"/>
</dbReference>
<keyword evidence="1" id="KW-0805">Transcription regulation</keyword>
<dbReference type="SMART" id="SM00100">
    <property type="entry name" value="cNMP"/>
    <property type="match status" value="1"/>
</dbReference>
<feature type="domain" description="HTH crp-type" evidence="5">
    <location>
        <begin position="157"/>
        <end position="227"/>
    </location>
</feature>
<sequence length="248" mass="27989">MSDNDRPKPKNRVSIDILRRQRLLSSLDENALRAIAAHVRTRQFKRRDMVIHRGEPGFALMFLFSGRLQQISLNEDGREIGLGFIEPGDYFGLTSIIDGHPQTNSVVAISDALVGYLDREHAERFLLRSVEVTYLLLCQLCESIRQGFDDRSRLGVTSSRARIYAVLSSMTTVSHDGMVTIERPPSQRAIAITANVSRETVSRAINVLIENRIIRKDRGRYLVLDEQALHRAALGEVAFGEARSEESR</sequence>
<accession>A0A1N7SLG0</accession>
<evidence type="ECO:0000313" key="6">
    <source>
        <dbReference type="EMBL" id="SIT48255.1"/>
    </source>
</evidence>